<keyword evidence="7" id="KW-0378">Hydrolase</keyword>
<evidence type="ECO:0000256" key="1">
    <source>
        <dbReference type="ARBA" id="ARBA00001946"/>
    </source>
</evidence>
<evidence type="ECO:0000256" key="9">
    <source>
        <dbReference type="ARBA" id="ARBA00022884"/>
    </source>
</evidence>
<keyword evidence="8" id="KW-0460">Magnesium</keyword>
<dbReference type="Gene3D" id="2.40.50.140">
    <property type="entry name" value="Nucleic acid-binding proteins"/>
    <property type="match status" value="1"/>
</dbReference>
<dbReference type="CDD" id="cd04453">
    <property type="entry name" value="S1_RNase_E"/>
    <property type="match status" value="1"/>
</dbReference>
<keyword evidence="2" id="KW-1003">Cell membrane</keyword>
<dbReference type="PANTHER" id="PTHR30001:SF1">
    <property type="entry name" value="RIBONUCLEASE E_G-LIKE PROTEIN, CHLOROPLASTIC"/>
    <property type="match status" value="1"/>
</dbReference>
<dbReference type="GO" id="GO:0004519">
    <property type="term" value="F:endonuclease activity"/>
    <property type="evidence" value="ECO:0007669"/>
    <property type="project" value="UniProtKB-KW"/>
</dbReference>
<reference evidence="12" key="1">
    <citation type="journal article" date="2021" name="PeerJ">
        <title>Extensive microbial diversity within the chicken gut microbiome revealed by metagenomics and culture.</title>
        <authorList>
            <person name="Gilroy R."/>
            <person name="Ravi A."/>
            <person name="Getino M."/>
            <person name="Pursley I."/>
            <person name="Horton D.L."/>
            <person name="Alikhan N.F."/>
            <person name="Baker D."/>
            <person name="Gharbi K."/>
            <person name="Hall N."/>
            <person name="Watson M."/>
            <person name="Adriaenssens E.M."/>
            <person name="Foster-Nyarko E."/>
            <person name="Jarju S."/>
            <person name="Secka A."/>
            <person name="Antonio M."/>
            <person name="Oren A."/>
            <person name="Chaudhuri R.R."/>
            <person name="La Ragione R."/>
            <person name="Hildebrand F."/>
            <person name="Pallen M.J."/>
        </authorList>
    </citation>
    <scope>NUCLEOTIDE SEQUENCE</scope>
    <source>
        <strain evidence="12">CHK186-16707</strain>
    </source>
</reference>
<keyword evidence="6" id="KW-0255">Endonuclease</keyword>
<accession>A0A9D2HAV7</accession>
<evidence type="ECO:0000256" key="8">
    <source>
        <dbReference type="ARBA" id="ARBA00022842"/>
    </source>
</evidence>
<evidence type="ECO:0000256" key="2">
    <source>
        <dbReference type="ARBA" id="ARBA00022475"/>
    </source>
</evidence>
<dbReference type="InterPro" id="IPR004659">
    <property type="entry name" value="RNase_E/G"/>
</dbReference>
<evidence type="ECO:0000313" key="12">
    <source>
        <dbReference type="EMBL" id="HJA07778.1"/>
    </source>
</evidence>
<keyword evidence="3" id="KW-0997">Cell inner membrane</keyword>
<dbReference type="Gene3D" id="3.40.1260.20">
    <property type="entry name" value="Ribonuclease E, catalytic domain"/>
    <property type="match status" value="1"/>
</dbReference>
<evidence type="ECO:0000256" key="3">
    <source>
        <dbReference type="ARBA" id="ARBA00022519"/>
    </source>
</evidence>
<evidence type="ECO:0000256" key="6">
    <source>
        <dbReference type="ARBA" id="ARBA00022759"/>
    </source>
</evidence>
<comment type="caution">
    <text evidence="12">The sequence shown here is derived from an EMBL/GenBank/DDBJ whole genome shotgun (WGS) entry which is preliminary data.</text>
</comment>
<dbReference type="PANTHER" id="PTHR30001">
    <property type="entry name" value="RIBONUCLEASE"/>
    <property type="match status" value="1"/>
</dbReference>
<dbReference type="InterPro" id="IPR003029">
    <property type="entry name" value="S1_domain"/>
</dbReference>
<evidence type="ECO:0000259" key="11">
    <source>
        <dbReference type="PROSITE" id="PS50126"/>
    </source>
</evidence>
<dbReference type="NCBIfam" id="TIGR00757">
    <property type="entry name" value="RNaseEG"/>
    <property type="match status" value="1"/>
</dbReference>
<dbReference type="Proteomes" id="UP000824225">
    <property type="component" value="Unassembled WGS sequence"/>
</dbReference>
<dbReference type="Pfam" id="PF10150">
    <property type="entry name" value="RNase_E_G"/>
    <property type="match status" value="1"/>
</dbReference>
<protein>
    <submittedName>
        <fullName evidence="12">Rne/Rng family ribonuclease</fullName>
    </submittedName>
</protein>
<evidence type="ECO:0000256" key="4">
    <source>
        <dbReference type="ARBA" id="ARBA00022722"/>
    </source>
</evidence>
<feature type="domain" description="S1 motif" evidence="11">
    <location>
        <begin position="34"/>
        <end position="117"/>
    </location>
</feature>
<dbReference type="SMART" id="SM00316">
    <property type="entry name" value="S1"/>
    <property type="match status" value="1"/>
</dbReference>
<evidence type="ECO:0000256" key="5">
    <source>
        <dbReference type="ARBA" id="ARBA00022723"/>
    </source>
</evidence>
<dbReference type="GO" id="GO:0046872">
    <property type="term" value="F:metal ion binding"/>
    <property type="evidence" value="ECO:0007669"/>
    <property type="project" value="UniProtKB-KW"/>
</dbReference>
<dbReference type="EMBL" id="DXAN01000003">
    <property type="protein sequence ID" value="HJA07778.1"/>
    <property type="molecule type" value="Genomic_DNA"/>
</dbReference>
<organism evidence="12 13">
    <name type="scientific">Candidatus Mailhella merdigallinarum</name>
    <dbReference type="NCBI Taxonomy" id="2838658"/>
    <lineage>
        <taxon>Bacteria</taxon>
        <taxon>Pseudomonadati</taxon>
        <taxon>Thermodesulfobacteriota</taxon>
        <taxon>Desulfovibrionia</taxon>
        <taxon>Desulfovibrionales</taxon>
        <taxon>Desulfovibrionaceae</taxon>
        <taxon>Mailhella</taxon>
    </lineage>
</organism>
<sequence>MSVVPEEQVEVVITDNGQVTEYFVEMAHQAKIRGNIYKGVINNVDTNLQAAFVNFGGGKNGFLQIDEVHPEYWLAHHDSSKGPKYPPIQKVLKVGQEVLVQVVKEPAGSKGAFLTTWVSLAGRFLVLTPGQEQIGVSRKVEDPEERTRLKELLAGIDPGEDMGVIIRTASEGASKTSIQKDLQFLKRLWKDIRKRATTEKSPSLIYQEADLASRALRDYLAEDIREIWVDDETTLESIRETTGLLFPRRQDMVKLHRDPRQTLWERFNLQRQLEEVASREVILPSGGRLVFDQTEALMAIDINSGKTQGKSNFEAMVFRTNMEAAEAIARHLRLRDIGGQVVIDFIEMRDRNHCRDVEKALRNAMRLDRARHDVGHMSSFGLLELVRQRTGTSAISISSEPCPYCRGTGVRRNMEWQALHALRELQSKLVKSLPSDSGKSRKGDYAAKNGHSGTAFVYETEPELGLYLLNKKRDRLVELESRFSVAIEIRLKACAV</sequence>
<keyword evidence="10" id="KW-0472">Membrane</keyword>
<evidence type="ECO:0000256" key="10">
    <source>
        <dbReference type="ARBA" id="ARBA00023136"/>
    </source>
</evidence>
<reference evidence="12" key="2">
    <citation type="submission" date="2021-04" db="EMBL/GenBank/DDBJ databases">
        <authorList>
            <person name="Gilroy R."/>
        </authorList>
    </citation>
    <scope>NUCLEOTIDE SEQUENCE</scope>
    <source>
        <strain evidence="12">CHK186-16707</strain>
    </source>
</reference>
<keyword evidence="4" id="KW-0540">Nuclease</keyword>
<comment type="cofactor">
    <cofactor evidence="1">
        <name>Mg(2+)</name>
        <dbReference type="ChEBI" id="CHEBI:18420"/>
    </cofactor>
</comment>
<dbReference type="GO" id="GO:0003723">
    <property type="term" value="F:RNA binding"/>
    <property type="evidence" value="ECO:0007669"/>
    <property type="project" value="UniProtKB-KW"/>
</dbReference>
<dbReference type="GO" id="GO:0006364">
    <property type="term" value="P:rRNA processing"/>
    <property type="evidence" value="ECO:0007669"/>
    <property type="project" value="TreeGrafter"/>
</dbReference>
<dbReference type="InterPro" id="IPR012340">
    <property type="entry name" value="NA-bd_OB-fold"/>
</dbReference>
<keyword evidence="5" id="KW-0479">Metal-binding</keyword>
<dbReference type="Pfam" id="PF00575">
    <property type="entry name" value="S1"/>
    <property type="match status" value="1"/>
</dbReference>
<evidence type="ECO:0000313" key="13">
    <source>
        <dbReference type="Proteomes" id="UP000824225"/>
    </source>
</evidence>
<dbReference type="PROSITE" id="PS50126">
    <property type="entry name" value="S1"/>
    <property type="match status" value="1"/>
</dbReference>
<name>A0A9D2HAV7_9BACT</name>
<dbReference type="InterPro" id="IPR019307">
    <property type="entry name" value="RNA-bd_AU-1/RNase_E/G"/>
</dbReference>
<dbReference type="SUPFAM" id="SSF50249">
    <property type="entry name" value="Nucleic acid-binding proteins"/>
    <property type="match status" value="1"/>
</dbReference>
<gene>
    <name evidence="12" type="ORF">H9962_01095</name>
</gene>
<keyword evidence="9" id="KW-0694">RNA-binding</keyword>
<dbReference type="GO" id="GO:0005737">
    <property type="term" value="C:cytoplasm"/>
    <property type="evidence" value="ECO:0007669"/>
    <property type="project" value="TreeGrafter"/>
</dbReference>
<dbReference type="GO" id="GO:0016787">
    <property type="term" value="F:hydrolase activity"/>
    <property type="evidence" value="ECO:0007669"/>
    <property type="project" value="UniProtKB-KW"/>
</dbReference>
<dbReference type="AlphaFoldDB" id="A0A9D2HAV7"/>
<dbReference type="GO" id="GO:0004540">
    <property type="term" value="F:RNA nuclease activity"/>
    <property type="evidence" value="ECO:0007669"/>
    <property type="project" value="InterPro"/>
</dbReference>
<evidence type="ECO:0000256" key="7">
    <source>
        <dbReference type="ARBA" id="ARBA00022801"/>
    </source>
</evidence>
<proteinExistence type="predicted"/>